<dbReference type="PANTHER" id="PTHR40630">
    <property type="entry name" value="POSSIBLE DNA-BINDING PROTEIN"/>
    <property type="match status" value="1"/>
</dbReference>
<proteinExistence type="predicted"/>
<feature type="region of interest" description="Disordered" evidence="1">
    <location>
        <begin position="98"/>
        <end position="128"/>
    </location>
</feature>
<dbReference type="HOGENOM" id="CLU_150609_1_0_1"/>
<dbReference type="EMBL" id="KN846960">
    <property type="protein sequence ID" value="KIW65221.1"/>
    <property type="molecule type" value="Genomic_DNA"/>
</dbReference>
<feature type="region of interest" description="Disordered" evidence="1">
    <location>
        <begin position="38"/>
        <end position="63"/>
    </location>
</feature>
<dbReference type="InterPro" id="IPR021487">
    <property type="entry name" value="DUF3140"/>
</dbReference>
<evidence type="ECO:0000313" key="3">
    <source>
        <dbReference type="Proteomes" id="UP000054266"/>
    </source>
</evidence>
<dbReference type="Pfam" id="PF11338">
    <property type="entry name" value="DUF3140"/>
    <property type="match status" value="1"/>
</dbReference>
<feature type="compositionally biased region" description="Basic and acidic residues" evidence="1">
    <location>
        <begin position="48"/>
        <end position="63"/>
    </location>
</feature>
<sequence>MSSSEQLGTCVARLAQANGSRDFNSTVNMTADELEQWLRESGSQESGWSKDDGSGESIGHESGRKIVEILKKNPQKDPSKYDDEDVAHMRKVAAYNKRHLAQEEKAKQDTNSNSYKSLKNWGHDAQKS</sequence>
<dbReference type="Proteomes" id="UP000054266">
    <property type="component" value="Unassembled WGS sequence"/>
</dbReference>
<accession>A0A0D2CIY7</accession>
<protein>
    <recommendedName>
        <fullName evidence="4">AdoMet activation domain-containing protein</fullName>
    </recommendedName>
</protein>
<keyword evidence="3" id="KW-1185">Reference proteome</keyword>
<evidence type="ECO:0008006" key="4">
    <source>
        <dbReference type="Google" id="ProtNLM"/>
    </source>
</evidence>
<evidence type="ECO:0000256" key="1">
    <source>
        <dbReference type="SAM" id="MobiDB-lite"/>
    </source>
</evidence>
<dbReference type="PANTHER" id="PTHR40630:SF1">
    <property type="entry name" value="DNA-BINDING PROTEIN"/>
    <property type="match status" value="1"/>
</dbReference>
<gene>
    <name evidence="2" type="ORF">PV04_07499</name>
</gene>
<dbReference type="STRING" id="5601.A0A0D2CIY7"/>
<organism evidence="2 3">
    <name type="scientific">Phialophora macrospora</name>
    <dbReference type="NCBI Taxonomy" id="1851006"/>
    <lineage>
        <taxon>Eukaryota</taxon>
        <taxon>Fungi</taxon>
        <taxon>Dikarya</taxon>
        <taxon>Ascomycota</taxon>
        <taxon>Pezizomycotina</taxon>
        <taxon>Eurotiomycetes</taxon>
        <taxon>Chaetothyriomycetidae</taxon>
        <taxon>Chaetothyriales</taxon>
        <taxon>Herpotrichiellaceae</taxon>
        <taxon>Phialophora</taxon>
    </lineage>
</organism>
<reference evidence="2 3" key="1">
    <citation type="submission" date="2015-01" db="EMBL/GenBank/DDBJ databases">
        <title>The Genome Sequence of Capronia semiimmersa CBS27337.</title>
        <authorList>
            <consortium name="The Broad Institute Genomics Platform"/>
            <person name="Cuomo C."/>
            <person name="de Hoog S."/>
            <person name="Gorbushina A."/>
            <person name="Stielow B."/>
            <person name="Teixiera M."/>
            <person name="Abouelleil A."/>
            <person name="Chapman S.B."/>
            <person name="Priest M."/>
            <person name="Young S.K."/>
            <person name="Wortman J."/>
            <person name="Nusbaum C."/>
            <person name="Birren B."/>
        </authorList>
    </citation>
    <scope>NUCLEOTIDE SEQUENCE [LARGE SCALE GENOMIC DNA]</scope>
    <source>
        <strain evidence="2 3">CBS 27337</strain>
    </source>
</reference>
<name>A0A0D2CIY7_9EURO</name>
<dbReference type="AlphaFoldDB" id="A0A0D2CIY7"/>
<evidence type="ECO:0000313" key="2">
    <source>
        <dbReference type="EMBL" id="KIW65221.1"/>
    </source>
</evidence>